<dbReference type="Pfam" id="PF06429">
    <property type="entry name" value="Flg_bbr_C"/>
    <property type="match status" value="1"/>
</dbReference>
<dbReference type="InterPro" id="IPR010930">
    <property type="entry name" value="Flg_bb/hook_C_dom"/>
</dbReference>
<dbReference type="InterPro" id="IPR037058">
    <property type="entry name" value="Falgellar_hook_FlgE_sf"/>
</dbReference>
<dbReference type="Pfam" id="PF00460">
    <property type="entry name" value="Flg_bb_rod"/>
    <property type="match status" value="1"/>
</dbReference>
<evidence type="ECO:0000259" key="9">
    <source>
        <dbReference type="Pfam" id="PF22692"/>
    </source>
</evidence>
<dbReference type="STRING" id="1122206.SAMN02745753_04368"/>
<feature type="domain" description="Flagellar hook protein FlgE D2" evidence="8">
    <location>
        <begin position="312"/>
        <end position="446"/>
    </location>
</feature>
<dbReference type="AlphaFoldDB" id="A0A1M5M1K2"/>
<protein>
    <recommendedName>
        <fullName evidence="3 5">Flagellar hook protein FlgE</fullName>
    </recommendedName>
</protein>
<gene>
    <name evidence="10" type="ORF">SAMN02745753_04368</name>
</gene>
<dbReference type="PROSITE" id="PS00588">
    <property type="entry name" value="FLAGELLA_BB_ROD"/>
    <property type="match status" value="1"/>
</dbReference>
<organism evidence="10 11">
    <name type="scientific">Marinomonas polaris DSM 16579</name>
    <dbReference type="NCBI Taxonomy" id="1122206"/>
    <lineage>
        <taxon>Bacteria</taxon>
        <taxon>Pseudomonadati</taxon>
        <taxon>Pseudomonadota</taxon>
        <taxon>Gammaproteobacteria</taxon>
        <taxon>Oceanospirillales</taxon>
        <taxon>Oceanospirillaceae</taxon>
        <taxon>Marinomonas</taxon>
    </lineage>
</organism>
<keyword evidence="10" id="KW-0966">Cell projection</keyword>
<dbReference type="Pfam" id="PF22692">
    <property type="entry name" value="LlgE_F_G_D1"/>
    <property type="match status" value="1"/>
</dbReference>
<keyword evidence="10" id="KW-0969">Cilium</keyword>
<dbReference type="EMBL" id="FQVF01000028">
    <property type="protein sequence ID" value="SHG71187.1"/>
    <property type="molecule type" value="Genomic_DNA"/>
</dbReference>
<evidence type="ECO:0000259" key="6">
    <source>
        <dbReference type="Pfam" id="PF00460"/>
    </source>
</evidence>
<feature type="domain" description="Flagellar basal-body/hook protein C-terminal" evidence="7">
    <location>
        <begin position="520"/>
        <end position="564"/>
    </location>
</feature>
<dbReference type="Pfam" id="PF07559">
    <property type="entry name" value="FlgE_D2"/>
    <property type="match status" value="2"/>
</dbReference>
<comment type="function">
    <text evidence="5">A flexible structure which links the flagellar filament to the drive apparatus in the basal body.</text>
</comment>
<evidence type="ECO:0000256" key="3">
    <source>
        <dbReference type="ARBA" id="ARBA00019015"/>
    </source>
</evidence>
<keyword evidence="10" id="KW-0282">Flagellum</keyword>
<comment type="subcellular location">
    <subcellularLocation>
        <location evidence="1 5">Bacterial flagellum basal body</location>
    </subcellularLocation>
</comment>
<dbReference type="InterPro" id="IPR001444">
    <property type="entry name" value="Flag_bb_rod_N"/>
</dbReference>
<dbReference type="InterPro" id="IPR019776">
    <property type="entry name" value="Flagellar_basal_body_rod_CS"/>
</dbReference>
<evidence type="ECO:0000256" key="1">
    <source>
        <dbReference type="ARBA" id="ARBA00004117"/>
    </source>
</evidence>
<evidence type="ECO:0000256" key="2">
    <source>
        <dbReference type="ARBA" id="ARBA00009677"/>
    </source>
</evidence>
<evidence type="ECO:0000259" key="8">
    <source>
        <dbReference type="Pfam" id="PF07559"/>
    </source>
</evidence>
<dbReference type="GO" id="GO:0009425">
    <property type="term" value="C:bacterial-type flagellum basal body"/>
    <property type="evidence" value="ECO:0007669"/>
    <property type="project" value="UniProtKB-SubCell"/>
</dbReference>
<feature type="domain" description="Flagellar hook protein FlgE/F/G-like D1" evidence="9">
    <location>
        <begin position="84"/>
        <end position="144"/>
    </location>
</feature>
<evidence type="ECO:0000313" key="11">
    <source>
        <dbReference type="Proteomes" id="UP000184517"/>
    </source>
</evidence>
<name>A0A1M5M1K2_9GAMM</name>
<keyword evidence="4 5" id="KW-0975">Bacterial flagellum</keyword>
<dbReference type="GO" id="GO:0005829">
    <property type="term" value="C:cytosol"/>
    <property type="evidence" value="ECO:0007669"/>
    <property type="project" value="TreeGrafter"/>
</dbReference>
<dbReference type="InterPro" id="IPR011491">
    <property type="entry name" value="FlgE_D2"/>
</dbReference>
<dbReference type="GO" id="GO:0071978">
    <property type="term" value="P:bacterial-type flagellum-dependent swarming motility"/>
    <property type="evidence" value="ECO:0007669"/>
    <property type="project" value="TreeGrafter"/>
</dbReference>
<dbReference type="PANTHER" id="PTHR30435">
    <property type="entry name" value="FLAGELLAR PROTEIN"/>
    <property type="match status" value="1"/>
</dbReference>
<reference evidence="11" key="1">
    <citation type="submission" date="2016-11" db="EMBL/GenBank/DDBJ databases">
        <authorList>
            <person name="Varghese N."/>
            <person name="Submissions S."/>
        </authorList>
    </citation>
    <scope>NUCLEOTIDE SEQUENCE [LARGE SCALE GENOMIC DNA]</scope>
    <source>
        <strain evidence="11">DSM 16579</strain>
    </source>
</reference>
<evidence type="ECO:0000256" key="4">
    <source>
        <dbReference type="ARBA" id="ARBA00023143"/>
    </source>
</evidence>
<accession>A0A1M5M1K2</accession>
<feature type="domain" description="Flagellar hook protein FlgE D2" evidence="8">
    <location>
        <begin position="160"/>
        <end position="246"/>
    </location>
</feature>
<dbReference type="GO" id="GO:0009424">
    <property type="term" value="C:bacterial-type flagellum hook"/>
    <property type="evidence" value="ECO:0007669"/>
    <property type="project" value="TreeGrafter"/>
</dbReference>
<keyword evidence="11" id="KW-1185">Reference proteome</keyword>
<dbReference type="PANTHER" id="PTHR30435:SF1">
    <property type="entry name" value="FLAGELLAR HOOK PROTEIN FLGE"/>
    <property type="match status" value="1"/>
</dbReference>
<dbReference type="RefSeq" id="WP_072842070.1">
    <property type="nucleotide sequence ID" value="NZ_FQVF01000028.1"/>
</dbReference>
<dbReference type="InterPro" id="IPR020013">
    <property type="entry name" value="Flagellar_FlgE/F/G"/>
</dbReference>
<dbReference type="InterPro" id="IPR037925">
    <property type="entry name" value="FlgE/F/G-like"/>
</dbReference>
<sequence>MGFNTALSGIKASADYLSVTGNNIANADTTGFKKSRIEFDDLYNTSVLGAGSGNSIGSGVSVSKVSQEFSAGNISYTDNNLDLAVDGSGFFVLDSGIAQSYTRAGNFKLDENGFLVTNTGSNVLGFNAVDGVVGGNLEDLKVPTDRIPPEPTTTMGLKVNLDSKNEDIPAFIKADFDPLNPDTYNFTQTQGVADGNGKTHIVTYYYSKSELPNTYKVNATVDGNLTDDTGAAFLGETFATFNSAEGGTDYNGDGTEEQPFELLYLGATEPGEADIATGTKTPLAIAGTLGGVAIASALTPAEMREPSAVAREVFDPLSPETYNYGNTRTVFDSLGETHTLGYYFIKQGENNTYELRVTLDGEESYTDPLTGEDTRYLEKNTTVSFDAAGNLLGSYRGLPPFGVAQPITLEISGIDPTNRGQITPLDLTGSTQFALNNTDNFDQNGFSAGELQGVSFDSDGFLMANYTNQQTATLGQIALATFDSTDGLMPSGHTSWLASKGSGPADIGRPNTGTFGKIQGGALEESNVDLTSELVALIEAQRNYQANSKTLETENTVTQTIINLR</sequence>
<dbReference type="InterPro" id="IPR053967">
    <property type="entry name" value="LlgE_F_G-like_D1"/>
</dbReference>
<dbReference type="OrthoDB" id="8578401at2"/>
<evidence type="ECO:0000313" key="10">
    <source>
        <dbReference type="EMBL" id="SHG71187.1"/>
    </source>
</evidence>
<dbReference type="SUPFAM" id="SSF117143">
    <property type="entry name" value="Flagellar hook protein flgE"/>
    <property type="match status" value="2"/>
</dbReference>
<dbReference type="Proteomes" id="UP000184517">
    <property type="component" value="Unassembled WGS sequence"/>
</dbReference>
<dbReference type="Gene3D" id="2.60.98.20">
    <property type="entry name" value="Flagellar hook protein FlgE"/>
    <property type="match status" value="2"/>
</dbReference>
<feature type="domain" description="Flagellar basal body rod protein N-terminal" evidence="6">
    <location>
        <begin position="3"/>
        <end position="33"/>
    </location>
</feature>
<proteinExistence type="inferred from homology"/>
<evidence type="ECO:0000259" key="7">
    <source>
        <dbReference type="Pfam" id="PF06429"/>
    </source>
</evidence>
<evidence type="ECO:0000256" key="5">
    <source>
        <dbReference type="RuleBase" id="RU362116"/>
    </source>
</evidence>
<dbReference type="NCBIfam" id="TIGR03506">
    <property type="entry name" value="FlgEFG_subfam"/>
    <property type="match status" value="2"/>
</dbReference>
<comment type="similarity">
    <text evidence="2 5">Belongs to the flagella basal body rod proteins family.</text>
</comment>